<evidence type="ECO:0000313" key="1">
    <source>
        <dbReference type="EMBL" id="AUB85572.1"/>
    </source>
</evidence>
<sequence>MVVEFERLDQDLPKPGIQGSAPAAVGGRAAGDHNAHLVAPAHKIIHRFACCAAASLACNCAICRCRASTSIGSVGSVAIRNGSIAFIQLGKQRFPDYLPKRRYPSDDASLRGRVAAEAAPTGAIRPALEVELCR</sequence>
<dbReference type="Proteomes" id="UP000232638">
    <property type="component" value="Plasmid pTs485"/>
</dbReference>
<dbReference type="EMBL" id="CP020372">
    <property type="protein sequence ID" value="AUB85572.1"/>
    <property type="molecule type" value="Genomic_DNA"/>
</dbReference>
<reference evidence="1 2" key="1">
    <citation type="submission" date="2017-03" db="EMBL/GenBank/DDBJ databases">
        <title>Complete genome sequence of Candidatus 'Thiodictyon syntrophicum' sp. nov. strain Cad16T, a photolithoautotroph purple sulfur bacterium isolated from an alpine meromictic lake.</title>
        <authorList>
            <person name="Luedin S.M."/>
            <person name="Pothier J.F."/>
            <person name="Danza F."/>
            <person name="Storelli N."/>
            <person name="Wittwer M."/>
            <person name="Tonolla M."/>
        </authorList>
    </citation>
    <scope>NUCLEOTIDE SEQUENCE [LARGE SCALE GENOMIC DNA]</scope>
    <source>
        <strain evidence="1 2">Cad16T</strain>
        <plasmid evidence="2">Plasmid pts485</plasmid>
    </source>
</reference>
<name>A0A2K8UJ78_9GAMM</name>
<keyword evidence="2" id="KW-1185">Reference proteome</keyword>
<accession>A0A2K8UJ78</accession>
<gene>
    <name evidence="1" type="ORF">THSYN_32190</name>
</gene>
<evidence type="ECO:0000313" key="2">
    <source>
        <dbReference type="Proteomes" id="UP000232638"/>
    </source>
</evidence>
<dbReference type="KEGG" id="tsy:THSYN_32190"/>
<geneLocation type="plasmid" evidence="2">
    <name>pts485</name>
</geneLocation>
<organism evidence="1 2">
    <name type="scientific">Candidatus Thiodictyon syntrophicum</name>
    <dbReference type="NCBI Taxonomy" id="1166950"/>
    <lineage>
        <taxon>Bacteria</taxon>
        <taxon>Pseudomonadati</taxon>
        <taxon>Pseudomonadota</taxon>
        <taxon>Gammaproteobacteria</taxon>
        <taxon>Chromatiales</taxon>
        <taxon>Chromatiaceae</taxon>
        <taxon>Thiodictyon</taxon>
    </lineage>
</organism>
<proteinExistence type="predicted"/>
<protein>
    <submittedName>
        <fullName evidence="1">Uncharacterized protein</fullName>
    </submittedName>
</protein>
<keyword evidence="1" id="KW-0614">Plasmid</keyword>
<dbReference type="AlphaFoldDB" id="A0A2K8UJ78"/>